<dbReference type="eggNOG" id="KOG1018">
    <property type="taxonomic scope" value="Eukaryota"/>
</dbReference>
<reference evidence="4" key="2">
    <citation type="submission" date="2008-08" db="EMBL/GenBank/DDBJ databases">
        <authorList>
            <consortium name="Diatom Consortium"/>
            <person name="Grigoriev I."/>
            <person name="Grimwood J."/>
            <person name="Kuo A."/>
            <person name="Otillar R.P."/>
            <person name="Salamov A."/>
            <person name="Detter J.C."/>
            <person name="Lindquist E."/>
            <person name="Shapiro H."/>
            <person name="Lucas S."/>
            <person name="Glavina del Rio T."/>
            <person name="Pitluck S."/>
            <person name="Rokhsar D."/>
            <person name="Bowler C."/>
        </authorList>
    </citation>
    <scope>GENOME REANNOTATION</scope>
    <source>
        <strain evidence="4">CCAP 1055/1</strain>
    </source>
</reference>
<dbReference type="Gene3D" id="3.30.110.60">
    <property type="entry name" value="YhbY-like"/>
    <property type="match status" value="1"/>
</dbReference>
<keyword evidence="4" id="KW-1185">Reference proteome</keyword>
<dbReference type="STRING" id="556484.B5Y593"/>
<dbReference type="OrthoDB" id="252265at2759"/>
<dbReference type="Proteomes" id="UP000000759">
    <property type="component" value="Chromosome 3"/>
</dbReference>
<dbReference type="PaxDb" id="2850-Phatr33427"/>
<evidence type="ECO:0000259" key="2">
    <source>
        <dbReference type="PROSITE" id="PS51747"/>
    </source>
</evidence>
<proteinExistence type="predicted"/>
<sequence length="386" mass="42160">MSTFRRVASFSDAYQAKFAYRSSNFARISQPRFYFRSSGTHLPALSTEDEGFLRQAIECAKEGLGHTFPNPAVGCVLVNQEDGTVLGKGFHPRAGYPHAEVFALLQAAGHLEDGVAAGQAVVKKQNEQGAILNEVLRLSQQYTTDDGPEQLFEDTLAKSNVTAYVTLEPCSHYGKTPPCAVTLALAQASRVVVGFRDPNPKVDGGGVKLLREVGVAVDMAEGALSEACAELVTNFVKRITPRDETMINGSKRRALRALSNRKKSEGTLAEMSWTGRAAPRSESAEVRDSESDLVLQPEWMEALDDILWKEELICIRLNKAVKKKKEAKVLGTRIAAELTAHVAQTVGHTVLLYRPGIPATLDLDQLVASMKGNDDNDKDDDNEEEE</sequence>
<organism evidence="3 4">
    <name type="scientific">Phaeodactylum tricornutum (strain CCAP 1055/1)</name>
    <dbReference type="NCBI Taxonomy" id="556484"/>
    <lineage>
        <taxon>Eukaryota</taxon>
        <taxon>Sar</taxon>
        <taxon>Stramenopiles</taxon>
        <taxon>Ochrophyta</taxon>
        <taxon>Bacillariophyta</taxon>
        <taxon>Bacillariophyceae</taxon>
        <taxon>Bacillariophycidae</taxon>
        <taxon>Naviculales</taxon>
        <taxon>Phaeodactylaceae</taxon>
        <taxon>Phaeodactylum</taxon>
    </lineage>
</organism>
<dbReference type="GO" id="GO:0008835">
    <property type="term" value="F:diaminohydroxyphosphoribosylaminopyrimidine deaminase activity"/>
    <property type="evidence" value="ECO:0007669"/>
    <property type="project" value="TreeGrafter"/>
</dbReference>
<dbReference type="InterPro" id="IPR016193">
    <property type="entry name" value="Cytidine_deaminase-like"/>
</dbReference>
<dbReference type="CDD" id="cd01284">
    <property type="entry name" value="Riboflavin_deaminase-reductase"/>
    <property type="match status" value="1"/>
</dbReference>
<dbReference type="InterPro" id="IPR035920">
    <property type="entry name" value="YhbY-like_sf"/>
</dbReference>
<dbReference type="Gene3D" id="3.40.140.10">
    <property type="entry name" value="Cytidine Deaminase, domain 2"/>
    <property type="match status" value="1"/>
</dbReference>
<dbReference type="KEGG" id="pti:PHATR_33427"/>
<dbReference type="HOGENOM" id="CLU_708768_0_0_1"/>
<feature type="region of interest" description="Disordered" evidence="1">
    <location>
        <begin position="258"/>
        <end position="285"/>
    </location>
</feature>
<feature type="domain" description="CMP/dCMP-type deaminase" evidence="2">
    <location>
        <begin position="47"/>
        <end position="217"/>
    </location>
</feature>
<evidence type="ECO:0000256" key="1">
    <source>
        <dbReference type="SAM" id="MobiDB-lite"/>
    </source>
</evidence>
<dbReference type="PANTHER" id="PTHR11079">
    <property type="entry name" value="CYTOSINE DEAMINASE FAMILY MEMBER"/>
    <property type="match status" value="1"/>
</dbReference>
<dbReference type="InterPro" id="IPR002125">
    <property type="entry name" value="CMP_dCMP_dom"/>
</dbReference>
<dbReference type="PANTHER" id="PTHR11079:SF162">
    <property type="entry name" value="RIBOFLAVIN BIOSYNTHESIS PROTEIN PYRD, CHLOROPLASTIC"/>
    <property type="match status" value="1"/>
</dbReference>
<protein>
    <recommendedName>
        <fullName evidence="2">CMP/dCMP-type deaminase domain-containing protein</fullName>
    </recommendedName>
</protein>
<accession>B5Y593</accession>
<dbReference type="InParanoid" id="B5Y593"/>
<evidence type="ECO:0000313" key="3">
    <source>
        <dbReference type="EMBL" id="ACI65897.1"/>
    </source>
</evidence>
<name>B5Y593_PHATC</name>
<reference evidence="3 4" key="1">
    <citation type="journal article" date="2008" name="Nature">
        <title>The Phaeodactylum genome reveals the evolutionary history of diatom genomes.</title>
        <authorList>
            <person name="Bowler C."/>
            <person name="Allen A.E."/>
            <person name="Badger J.H."/>
            <person name="Grimwood J."/>
            <person name="Jabbari K."/>
            <person name="Kuo A."/>
            <person name="Maheswari U."/>
            <person name="Martens C."/>
            <person name="Maumus F."/>
            <person name="Otillar R.P."/>
            <person name="Rayko E."/>
            <person name="Salamov A."/>
            <person name="Vandepoele K."/>
            <person name="Beszteri B."/>
            <person name="Gruber A."/>
            <person name="Heijde M."/>
            <person name="Katinka M."/>
            <person name="Mock T."/>
            <person name="Valentin K."/>
            <person name="Verret F."/>
            <person name="Berges J.A."/>
            <person name="Brownlee C."/>
            <person name="Cadoret J.P."/>
            <person name="Chiovitti A."/>
            <person name="Choi C.J."/>
            <person name="Coesel S."/>
            <person name="De Martino A."/>
            <person name="Detter J.C."/>
            <person name="Durkin C."/>
            <person name="Falciatore A."/>
            <person name="Fournet J."/>
            <person name="Haruta M."/>
            <person name="Huysman M.J."/>
            <person name="Jenkins B.D."/>
            <person name="Jiroutova K."/>
            <person name="Jorgensen R.E."/>
            <person name="Joubert Y."/>
            <person name="Kaplan A."/>
            <person name="Kroger N."/>
            <person name="Kroth P.G."/>
            <person name="La Roche J."/>
            <person name="Lindquist E."/>
            <person name="Lommer M."/>
            <person name="Martin-Jezequel V."/>
            <person name="Lopez P.J."/>
            <person name="Lucas S."/>
            <person name="Mangogna M."/>
            <person name="McGinnis K."/>
            <person name="Medlin L.K."/>
            <person name="Montsant A."/>
            <person name="Oudot-Le Secq M.P."/>
            <person name="Napoli C."/>
            <person name="Obornik M."/>
            <person name="Parker M.S."/>
            <person name="Petit J.L."/>
            <person name="Porcel B.M."/>
            <person name="Poulsen N."/>
            <person name="Robison M."/>
            <person name="Rychlewski L."/>
            <person name="Rynearson T.A."/>
            <person name="Schmutz J."/>
            <person name="Shapiro H."/>
            <person name="Siaut M."/>
            <person name="Stanley M."/>
            <person name="Sussman M.R."/>
            <person name="Taylor A.R."/>
            <person name="Vardi A."/>
            <person name="von Dassow P."/>
            <person name="Vyverman W."/>
            <person name="Willis A."/>
            <person name="Wyrwicz L.S."/>
            <person name="Rokhsar D.S."/>
            <person name="Weissenbach J."/>
            <person name="Armbrust E.V."/>
            <person name="Green B.R."/>
            <person name="Van de Peer Y."/>
            <person name="Grigoriev I.V."/>
        </authorList>
    </citation>
    <scope>NUCLEOTIDE SEQUENCE [LARGE SCALE GENOMIC DNA]</scope>
    <source>
        <strain evidence="3 4">CCAP 1055/1</strain>
    </source>
</reference>
<dbReference type="PROSITE" id="PS51747">
    <property type="entry name" value="CYT_DCMP_DEAMINASES_2"/>
    <property type="match status" value="1"/>
</dbReference>
<dbReference type="AlphaFoldDB" id="B5Y593"/>
<dbReference type="RefSeq" id="XP_002186427.1">
    <property type="nucleotide sequence ID" value="XM_002186391.1"/>
</dbReference>
<gene>
    <name evidence="3" type="ORF">PHATR_33427</name>
</gene>
<dbReference type="EMBL" id="CP001142">
    <property type="protein sequence ID" value="ACI65897.1"/>
    <property type="molecule type" value="Genomic_DNA"/>
</dbReference>
<dbReference type="SUPFAM" id="SSF53927">
    <property type="entry name" value="Cytidine deaminase-like"/>
    <property type="match status" value="1"/>
</dbReference>
<dbReference type="Pfam" id="PF00383">
    <property type="entry name" value="dCMP_cyt_deam_1"/>
    <property type="match status" value="1"/>
</dbReference>
<evidence type="ECO:0000313" key="4">
    <source>
        <dbReference type="Proteomes" id="UP000000759"/>
    </source>
</evidence>
<dbReference type="GeneID" id="7204018"/>